<name>A0AAE0V2K3_9TELE</name>
<dbReference type="PANTHER" id="PTHR24559">
    <property type="entry name" value="TRANSPOSON TY3-I GAG-POL POLYPROTEIN"/>
    <property type="match status" value="1"/>
</dbReference>
<evidence type="ECO:0000313" key="1">
    <source>
        <dbReference type="EMBL" id="KAK3533090.1"/>
    </source>
</evidence>
<dbReference type="InterPro" id="IPR043128">
    <property type="entry name" value="Rev_trsase/Diguanyl_cyclase"/>
</dbReference>
<sequence length="99" mass="11295">MVPPGMVDGQQPYRVPEAHHQAIAEEVERMLRGGVIEESASPWSSPIVVVPKPYGSLHFCNDFWRLNQIYSYPLPWVDNFMEQLGKSKFVSTLDLTKGY</sequence>
<accession>A0AAE0V2K3</accession>
<comment type="caution">
    <text evidence="1">The sequence shown here is derived from an EMBL/GenBank/DDBJ whole genome shotgun (WGS) entry which is preliminary data.</text>
</comment>
<keyword evidence="2" id="KW-1185">Reference proteome</keyword>
<dbReference type="InterPro" id="IPR053134">
    <property type="entry name" value="RNA-dir_DNA_polymerase"/>
</dbReference>
<evidence type="ECO:0000313" key="2">
    <source>
        <dbReference type="Proteomes" id="UP001274896"/>
    </source>
</evidence>
<gene>
    <name evidence="1" type="ORF">QTP70_006784</name>
</gene>
<dbReference type="Gene3D" id="3.30.70.270">
    <property type="match status" value="1"/>
</dbReference>
<proteinExistence type="predicted"/>
<reference evidence="1" key="1">
    <citation type="submission" date="2023-06" db="EMBL/GenBank/DDBJ databases">
        <title>Male Hemibagrus guttatus genome.</title>
        <authorList>
            <person name="Bian C."/>
        </authorList>
    </citation>
    <scope>NUCLEOTIDE SEQUENCE</scope>
    <source>
        <strain evidence="1">Male_cb2023</strain>
        <tissue evidence="1">Muscle</tissue>
    </source>
</reference>
<dbReference type="Gene3D" id="3.10.10.10">
    <property type="entry name" value="HIV Type 1 Reverse Transcriptase, subunit A, domain 1"/>
    <property type="match status" value="1"/>
</dbReference>
<dbReference type="SUPFAM" id="SSF56672">
    <property type="entry name" value="DNA/RNA polymerases"/>
    <property type="match status" value="1"/>
</dbReference>
<organism evidence="1 2">
    <name type="scientific">Hemibagrus guttatus</name>
    <dbReference type="NCBI Taxonomy" id="175788"/>
    <lineage>
        <taxon>Eukaryota</taxon>
        <taxon>Metazoa</taxon>
        <taxon>Chordata</taxon>
        <taxon>Craniata</taxon>
        <taxon>Vertebrata</taxon>
        <taxon>Euteleostomi</taxon>
        <taxon>Actinopterygii</taxon>
        <taxon>Neopterygii</taxon>
        <taxon>Teleostei</taxon>
        <taxon>Ostariophysi</taxon>
        <taxon>Siluriformes</taxon>
        <taxon>Bagridae</taxon>
        <taxon>Hemibagrus</taxon>
    </lineage>
</organism>
<dbReference type="InterPro" id="IPR043502">
    <property type="entry name" value="DNA/RNA_pol_sf"/>
</dbReference>
<dbReference type="Proteomes" id="UP001274896">
    <property type="component" value="Unassembled WGS sequence"/>
</dbReference>
<dbReference type="EMBL" id="JAUCMX010000010">
    <property type="protein sequence ID" value="KAK3533090.1"/>
    <property type="molecule type" value="Genomic_DNA"/>
</dbReference>
<dbReference type="AlphaFoldDB" id="A0AAE0V2K3"/>
<dbReference type="PANTHER" id="PTHR24559:SF454">
    <property type="entry name" value="RIBONUCLEASE H"/>
    <property type="match status" value="1"/>
</dbReference>
<evidence type="ECO:0008006" key="3">
    <source>
        <dbReference type="Google" id="ProtNLM"/>
    </source>
</evidence>
<protein>
    <recommendedName>
        <fullName evidence="3">Reverse transcriptase</fullName>
    </recommendedName>
</protein>